<comment type="caution">
    <text evidence="2">The sequence shown here is derived from an EMBL/GenBank/DDBJ whole genome shotgun (WGS) entry which is preliminary data.</text>
</comment>
<evidence type="ECO:0000313" key="3">
    <source>
        <dbReference type="Proteomes" id="UP000603640"/>
    </source>
</evidence>
<name>A0A923N7X1_9BACT</name>
<feature type="region of interest" description="Disordered" evidence="1">
    <location>
        <begin position="1"/>
        <end position="21"/>
    </location>
</feature>
<proteinExistence type="predicted"/>
<dbReference type="Proteomes" id="UP000603640">
    <property type="component" value="Unassembled WGS sequence"/>
</dbReference>
<accession>A0A923N7X1</accession>
<keyword evidence="3" id="KW-1185">Reference proteome</keyword>
<evidence type="ECO:0000313" key="2">
    <source>
        <dbReference type="EMBL" id="MBC5993829.1"/>
    </source>
</evidence>
<protein>
    <submittedName>
        <fullName evidence="2">Uncharacterized protein</fullName>
    </submittedName>
</protein>
<feature type="compositionally biased region" description="Basic residues" evidence="1">
    <location>
        <begin position="62"/>
        <end position="86"/>
    </location>
</feature>
<organism evidence="2 3">
    <name type="scientific">Pontibacter cellulosilyticus</name>
    <dbReference type="NCBI Taxonomy" id="1720253"/>
    <lineage>
        <taxon>Bacteria</taxon>
        <taxon>Pseudomonadati</taxon>
        <taxon>Bacteroidota</taxon>
        <taxon>Cytophagia</taxon>
        <taxon>Cytophagales</taxon>
        <taxon>Hymenobacteraceae</taxon>
        <taxon>Pontibacter</taxon>
    </lineage>
</organism>
<gene>
    <name evidence="2" type="ORF">H8S84_13365</name>
</gene>
<feature type="region of interest" description="Disordered" evidence="1">
    <location>
        <begin position="50"/>
        <end position="105"/>
    </location>
</feature>
<reference evidence="2" key="1">
    <citation type="submission" date="2020-08" db="EMBL/GenBank/DDBJ databases">
        <title>Pontibacter sp. SD6 16S ribosomal RNA gene Genome sequencing and assembly.</title>
        <authorList>
            <person name="Kang M."/>
        </authorList>
    </citation>
    <scope>NUCLEOTIDE SEQUENCE</scope>
    <source>
        <strain evidence="2">SD6</strain>
    </source>
</reference>
<sequence>MRFPKLFLPLHPGSERGPAAKNEEAFLGEKAGKKIEKRLLRIEKKFLPLQPAEESSSEAKERKKRLKKVLANRKRFPSFAPRKRVNGSKGVEKQQAPGAALRQGK</sequence>
<dbReference type="AlphaFoldDB" id="A0A923N7X1"/>
<evidence type="ECO:0000256" key="1">
    <source>
        <dbReference type="SAM" id="MobiDB-lite"/>
    </source>
</evidence>
<dbReference type="EMBL" id="JACRVF010000004">
    <property type="protein sequence ID" value="MBC5993829.1"/>
    <property type="molecule type" value="Genomic_DNA"/>
</dbReference>